<dbReference type="Proteomes" id="UP000256328">
    <property type="component" value="Unassembled WGS sequence"/>
</dbReference>
<comment type="similarity">
    <text evidence="1">Belongs to the Tango6 family.</text>
</comment>
<protein>
    <submittedName>
        <fullName evidence="5">Cell viability-related protein</fullName>
    </submittedName>
</protein>
<name>A0A3D8RE43_9HELO</name>
<comment type="caution">
    <text evidence="5">The sequence shown here is derived from an EMBL/GenBank/DDBJ whole genome shotgun (WGS) entry which is preliminary data.</text>
</comment>
<evidence type="ECO:0000313" key="6">
    <source>
        <dbReference type="Proteomes" id="UP000256328"/>
    </source>
</evidence>
<dbReference type="OrthoDB" id="39591at2759"/>
<evidence type="ECO:0000259" key="3">
    <source>
        <dbReference type="Pfam" id="PF10304"/>
    </source>
</evidence>
<feature type="compositionally biased region" description="Basic and acidic residues" evidence="2">
    <location>
        <begin position="687"/>
        <end position="697"/>
    </location>
</feature>
<dbReference type="AlphaFoldDB" id="A0A3D8RE43"/>
<dbReference type="InterPro" id="IPR019414">
    <property type="entry name" value="Rtp1_C2"/>
</dbReference>
<gene>
    <name evidence="5" type="ORF">BP5796_08222</name>
</gene>
<organism evidence="5 6">
    <name type="scientific">Coleophoma crateriformis</name>
    <dbReference type="NCBI Taxonomy" id="565419"/>
    <lineage>
        <taxon>Eukaryota</taxon>
        <taxon>Fungi</taxon>
        <taxon>Dikarya</taxon>
        <taxon>Ascomycota</taxon>
        <taxon>Pezizomycotina</taxon>
        <taxon>Leotiomycetes</taxon>
        <taxon>Helotiales</taxon>
        <taxon>Dermateaceae</taxon>
        <taxon>Coleophoma</taxon>
    </lineage>
</organism>
<feature type="domain" description="RNA polymerase II assembly factor Rtp1 C-terminal" evidence="4">
    <location>
        <begin position="555"/>
        <end position="662"/>
    </location>
</feature>
<proteinExistence type="inferred from homology"/>
<evidence type="ECO:0000256" key="2">
    <source>
        <dbReference type="SAM" id="MobiDB-lite"/>
    </source>
</evidence>
<dbReference type="InterPro" id="IPR019451">
    <property type="entry name" value="Rtp1_C1"/>
</dbReference>
<dbReference type="EMBL" id="PDLN01000011">
    <property type="protein sequence ID" value="RDW72188.1"/>
    <property type="molecule type" value="Genomic_DNA"/>
</dbReference>
<dbReference type="Pfam" id="PF10363">
    <property type="entry name" value="RTP1_C1"/>
    <property type="match status" value="1"/>
</dbReference>
<keyword evidence="6" id="KW-1185">Reference proteome</keyword>
<feature type="domain" description="RNA polymerase II assembly factor Rtp1 C-terminal" evidence="3">
    <location>
        <begin position="831"/>
        <end position="864"/>
    </location>
</feature>
<dbReference type="InterPro" id="IPR039600">
    <property type="entry name" value="TANGO6/Rtp1"/>
</dbReference>
<dbReference type="InterPro" id="IPR016024">
    <property type="entry name" value="ARM-type_fold"/>
</dbReference>
<dbReference type="SUPFAM" id="SSF48371">
    <property type="entry name" value="ARM repeat"/>
    <property type="match status" value="1"/>
</dbReference>
<dbReference type="PANTHER" id="PTHR20959:SF1">
    <property type="entry name" value="TRANSPORT AND GOLGI ORGANIZATION PROTEIN 6 HOMOLOG"/>
    <property type="match status" value="1"/>
</dbReference>
<accession>A0A3D8RE43</accession>
<evidence type="ECO:0000259" key="4">
    <source>
        <dbReference type="Pfam" id="PF10363"/>
    </source>
</evidence>
<dbReference type="PANTHER" id="PTHR20959">
    <property type="entry name" value="TRANSPORT AND GOLGI ORGANIZATION PROTEIN 6 FAMILY MEMBER"/>
    <property type="match status" value="1"/>
</dbReference>
<feature type="region of interest" description="Disordered" evidence="2">
    <location>
        <begin position="682"/>
        <end position="710"/>
    </location>
</feature>
<reference evidence="5 6" key="1">
    <citation type="journal article" date="2018" name="IMA Fungus">
        <title>IMA Genome-F 9: Draft genome sequence of Annulohypoxylon stygium, Aspergillus mulundensis, Berkeleyomyces basicola (syn. Thielaviopsis basicola), Ceratocystis smalleyi, two Cercospora beticola strains, Coleophoma cylindrospora, Fusarium fracticaudum, Phialophora cf. hyalina, and Morchella septimelata.</title>
        <authorList>
            <person name="Wingfield B.D."/>
            <person name="Bills G.F."/>
            <person name="Dong Y."/>
            <person name="Huang W."/>
            <person name="Nel W.J."/>
            <person name="Swalarsk-Parry B.S."/>
            <person name="Vaghefi N."/>
            <person name="Wilken P.M."/>
            <person name="An Z."/>
            <person name="de Beer Z.W."/>
            <person name="De Vos L."/>
            <person name="Chen L."/>
            <person name="Duong T.A."/>
            <person name="Gao Y."/>
            <person name="Hammerbacher A."/>
            <person name="Kikkert J.R."/>
            <person name="Li Y."/>
            <person name="Li H."/>
            <person name="Li K."/>
            <person name="Li Q."/>
            <person name="Liu X."/>
            <person name="Ma X."/>
            <person name="Naidoo K."/>
            <person name="Pethybridge S.J."/>
            <person name="Sun J."/>
            <person name="Steenkamp E.T."/>
            <person name="van der Nest M.A."/>
            <person name="van Wyk S."/>
            <person name="Wingfield M.J."/>
            <person name="Xiong C."/>
            <person name="Yue Q."/>
            <person name="Zhang X."/>
        </authorList>
    </citation>
    <scope>NUCLEOTIDE SEQUENCE [LARGE SCALE GENOMIC DNA]</scope>
    <source>
        <strain evidence="5 6">BP5796</strain>
    </source>
</reference>
<dbReference type="Pfam" id="PF10304">
    <property type="entry name" value="RTP1_C2"/>
    <property type="match status" value="1"/>
</dbReference>
<evidence type="ECO:0000313" key="5">
    <source>
        <dbReference type="EMBL" id="RDW72188.1"/>
    </source>
</evidence>
<dbReference type="GO" id="GO:0009306">
    <property type="term" value="P:protein secretion"/>
    <property type="evidence" value="ECO:0007669"/>
    <property type="project" value="TreeGrafter"/>
</dbReference>
<evidence type="ECO:0000256" key="1">
    <source>
        <dbReference type="ARBA" id="ARBA00005724"/>
    </source>
</evidence>
<sequence>MSQENASKAQPPLVDNLLQYGKLAYDPDQSEATRQENQKKLKEILDSTGNFALIPALNLLVQPSRVQPWLRGPLIQTLALLPLRPRGVQHTIEFILSVHPSSANTPSGTGKGASISLEALNAASKLLSTPPAAMPPDRWFNGISSQLLHLLSGNGEPGMDKAAAYIIGFGILGRRQFGAPGTAGWNAFVAPILDAISPTNKLETKASDVNASDIEIIEVGKAKVLVGSERLAEALSCLTSLTTSHPHPTLTKRLLHPILLSLWSLSSWLEPNPNQEKTFCEPARNLLCTFLQLSSSGSGTTSPSQQTPFSEILQNLMFRGRSTPNDLCWRLCSGAGDGIEIVEGPPTSNGSSQDNGLSLEAITYKAESFVKLLENSTSTTQISQIFLTLCNKWLVDSRQLQTPAVLVHDTNDAIGAHAERQLIEAKVMQSMMDQMPDKLVEDSKQVLILVGKILAVFSASGSSEDEDSASVALSLLNIVLTSPSYHSDKKDDDVLEKIAVDLQTISAKTTVDIATTARNLMMLIKFRHSLQDPVIQAPVPASDQHGEDRKAYKLAMSYLTSAESPPPVRVQGLDILSKIIDANSPVVDVPSLLILYASLLQDEEEYIYLRAIKAVTQVSLRHPKTVMRDLIERYVDVSEYLQLDSRLRVGESLLQVIQTSGSSFTGDVANFVTQGLMSVAGRRGRRPKTEVEQEKQARVKRKRDQEAEEAWGGPVPQLDEVLGADLSPEDSQLLSHIVTGWESKRGTEDIRIRTSALSILGSAIEWNAAGIGSAIVATAIDLCIHILTLESEPEKGILRRSAILLILSLANALESARVEGRNLGFGFVGQSLEDVLRILGYVQSTDNDGLVRQHAQDVVESLQAWQMNSLLPNPSAQTNLEDLAGLSIRPGHAAGQPRPRIEEIE</sequence>